<sequence length="155" mass="16999">CPVADSAPVNRPAQRGLSRSRSPWPLRRSLLFEIQSPRPVLACRSGLAIGGTCSLAAKRVSSSSSSITVAWSATHETRHGPLLAALYVDACASLGLVAQPISLCLELHPRLLPTHPLSLLCPLSFPFRRRVCLWPLHYCPSPLFLPRHRAVRLRL</sequence>
<name>A0A0F4YGQ9_RASE3</name>
<dbReference type="RefSeq" id="XP_013323986.1">
    <property type="nucleotide sequence ID" value="XM_013468532.1"/>
</dbReference>
<evidence type="ECO:0000256" key="1">
    <source>
        <dbReference type="SAM" id="MobiDB-lite"/>
    </source>
</evidence>
<reference evidence="2 3" key="1">
    <citation type="submission" date="2015-04" db="EMBL/GenBank/DDBJ databases">
        <authorList>
            <person name="Heijne W.H."/>
            <person name="Fedorova N.D."/>
            <person name="Nierman W.C."/>
            <person name="Vollebregt A.W."/>
            <person name="Zhao Z."/>
            <person name="Wu L."/>
            <person name="Kumar M."/>
            <person name="Stam H."/>
            <person name="van den Berg M.A."/>
            <person name="Pel H.J."/>
        </authorList>
    </citation>
    <scope>NUCLEOTIDE SEQUENCE [LARGE SCALE GENOMIC DNA]</scope>
    <source>
        <strain evidence="2 3">CBS 393.64</strain>
    </source>
</reference>
<dbReference type="GeneID" id="25320961"/>
<evidence type="ECO:0000313" key="2">
    <source>
        <dbReference type="EMBL" id="KKA17374.1"/>
    </source>
</evidence>
<dbReference type="Proteomes" id="UP000053958">
    <property type="component" value="Unassembled WGS sequence"/>
</dbReference>
<comment type="caution">
    <text evidence="2">The sequence shown here is derived from an EMBL/GenBank/DDBJ whole genome shotgun (WGS) entry which is preliminary data.</text>
</comment>
<gene>
    <name evidence="2" type="ORF">T310_8810</name>
</gene>
<organism evidence="2 3">
    <name type="scientific">Rasamsonia emersonii (strain ATCC 16479 / CBS 393.64 / IMI 116815)</name>
    <dbReference type="NCBI Taxonomy" id="1408163"/>
    <lineage>
        <taxon>Eukaryota</taxon>
        <taxon>Fungi</taxon>
        <taxon>Dikarya</taxon>
        <taxon>Ascomycota</taxon>
        <taxon>Pezizomycotina</taxon>
        <taxon>Eurotiomycetes</taxon>
        <taxon>Eurotiomycetidae</taxon>
        <taxon>Eurotiales</taxon>
        <taxon>Trichocomaceae</taxon>
        <taxon>Rasamsonia</taxon>
    </lineage>
</organism>
<feature type="region of interest" description="Disordered" evidence="1">
    <location>
        <begin position="1"/>
        <end position="21"/>
    </location>
</feature>
<evidence type="ECO:0000313" key="3">
    <source>
        <dbReference type="Proteomes" id="UP000053958"/>
    </source>
</evidence>
<proteinExistence type="predicted"/>
<dbReference type="AlphaFoldDB" id="A0A0F4YGQ9"/>
<feature type="non-terminal residue" evidence="2">
    <location>
        <position position="1"/>
    </location>
</feature>
<dbReference type="EMBL" id="LASV01000663">
    <property type="protein sequence ID" value="KKA17374.1"/>
    <property type="molecule type" value="Genomic_DNA"/>
</dbReference>
<accession>A0A0F4YGQ9</accession>
<keyword evidence="3" id="KW-1185">Reference proteome</keyword>
<protein>
    <submittedName>
        <fullName evidence="2">Uncharacterized protein</fullName>
    </submittedName>
</protein>